<reference evidence="2" key="1">
    <citation type="submission" date="2023-05" db="EMBL/GenBank/DDBJ databases">
        <authorList>
            <person name="Huff M."/>
        </authorList>
    </citation>
    <scope>NUCLEOTIDE SEQUENCE</scope>
</reference>
<dbReference type="InterPro" id="IPR032675">
    <property type="entry name" value="LRR_dom_sf"/>
</dbReference>
<dbReference type="SUPFAM" id="SSF52058">
    <property type="entry name" value="L domain-like"/>
    <property type="match status" value="1"/>
</dbReference>
<dbReference type="InterPro" id="IPR053781">
    <property type="entry name" value="F-box_AtFBL13-like"/>
</dbReference>
<dbReference type="Pfam" id="PF00646">
    <property type="entry name" value="F-box"/>
    <property type="match status" value="1"/>
</dbReference>
<dbReference type="SMART" id="SM00256">
    <property type="entry name" value="FBOX"/>
    <property type="match status" value="1"/>
</dbReference>
<feature type="domain" description="F-box" evidence="1">
    <location>
        <begin position="12"/>
        <end position="51"/>
    </location>
</feature>
<dbReference type="AlphaFoldDB" id="A0AAD2AF10"/>
<dbReference type="Gene3D" id="1.20.1280.50">
    <property type="match status" value="1"/>
</dbReference>
<dbReference type="SUPFAM" id="SSF81383">
    <property type="entry name" value="F-box domain"/>
    <property type="match status" value="1"/>
</dbReference>
<name>A0AAD2AF10_9LAMI</name>
<organism evidence="2 3">
    <name type="scientific">Fraxinus pennsylvanica</name>
    <dbReference type="NCBI Taxonomy" id="56036"/>
    <lineage>
        <taxon>Eukaryota</taxon>
        <taxon>Viridiplantae</taxon>
        <taxon>Streptophyta</taxon>
        <taxon>Embryophyta</taxon>
        <taxon>Tracheophyta</taxon>
        <taxon>Spermatophyta</taxon>
        <taxon>Magnoliopsida</taxon>
        <taxon>eudicotyledons</taxon>
        <taxon>Gunneridae</taxon>
        <taxon>Pentapetalae</taxon>
        <taxon>asterids</taxon>
        <taxon>lamiids</taxon>
        <taxon>Lamiales</taxon>
        <taxon>Oleaceae</taxon>
        <taxon>Oleeae</taxon>
        <taxon>Fraxinus</taxon>
    </lineage>
</organism>
<dbReference type="InterPro" id="IPR055357">
    <property type="entry name" value="LRR_At1g61320_AtMIF1"/>
</dbReference>
<sequence length="466" mass="54316">MDSRENDYFSYLPDALLFVIVSFLPFKEAVRTSVLSRRWRSIWYAAKNIEFDEKFFVKNGESDENKAMQRMAFVTYIKHWMDNCVETDLHSFRLAFSHSEHHLSQIQDCIRFCVDRDVKELDLNFSDPTWNEDDLAQIPETFLELSSHESLTRIESLKLSACNFRVFQFGTLSTLKNVYLGWIEFPGSCFNNLMSTCTSLEILNLKRCWNMENFYIDSEKLRVFVMDKCLGPEVIILNAPFLSFFQYSGPSVQLQIEYHSTMVEAILDFGLQTAYIEEGEGDMLYNLLAEISSVRVLTICSYMLQLIVTAGDPITLKPELENVKHLILKTKLHINEFYGITFFLKSCPNLDILTIDLCARTIFQEYEPPFKFEEHQFLTRFQCLRYRSMMCLKMVKVKGFKGEMNELVVLGYLLRFGSGLKYLSISLSKEKGPNGIDMESTYRQNVQQLTQFETASPHLQIYLVTE</sequence>
<dbReference type="Gene3D" id="3.80.10.10">
    <property type="entry name" value="Ribonuclease Inhibitor"/>
    <property type="match status" value="1"/>
</dbReference>
<dbReference type="CDD" id="cd22160">
    <property type="entry name" value="F-box_AtFBL13-like"/>
    <property type="match status" value="1"/>
</dbReference>
<dbReference type="Pfam" id="PF23622">
    <property type="entry name" value="LRR_At1g61320_AtMIF1"/>
    <property type="match status" value="1"/>
</dbReference>
<dbReference type="InterPro" id="IPR001810">
    <property type="entry name" value="F-box_dom"/>
</dbReference>
<protein>
    <recommendedName>
        <fullName evidence="1">F-box domain-containing protein</fullName>
    </recommendedName>
</protein>
<dbReference type="PANTHER" id="PTHR31900">
    <property type="entry name" value="F-BOX/RNI SUPERFAMILY PROTEIN-RELATED"/>
    <property type="match status" value="1"/>
</dbReference>
<gene>
    <name evidence="2" type="ORF">FPE_LOCUS31615</name>
</gene>
<keyword evidence="3" id="KW-1185">Reference proteome</keyword>
<evidence type="ECO:0000313" key="2">
    <source>
        <dbReference type="EMBL" id="CAI9784185.1"/>
    </source>
</evidence>
<dbReference type="PANTHER" id="PTHR31900:SF34">
    <property type="entry name" value="EMB|CAB62440.1-RELATED"/>
    <property type="match status" value="1"/>
</dbReference>
<dbReference type="Proteomes" id="UP000834106">
    <property type="component" value="Chromosome 20"/>
</dbReference>
<dbReference type="InterPro" id="IPR036047">
    <property type="entry name" value="F-box-like_dom_sf"/>
</dbReference>
<evidence type="ECO:0000259" key="1">
    <source>
        <dbReference type="SMART" id="SM00256"/>
    </source>
</evidence>
<proteinExistence type="predicted"/>
<evidence type="ECO:0000313" key="3">
    <source>
        <dbReference type="Proteomes" id="UP000834106"/>
    </source>
</evidence>
<dbReference type="InterPro" id="IPR050232">
    <property type="entry name" value="FBL13/AtMIF1-like"/>
</dbReference>
<accession>A0AAD2AF10</accession>
<dbReference type="EMBL" id="OU503055">
    <property type="protein sequence ID" value="CAI9784185.1"/>
    <property type="molecule type" value="Genomic_DNA"/>
</dbReference>